<dbReference type="PANTHER" id="PTHR38451">
    <property type="entry name" value="TRNA (ADENINE(22)-N(1))-METHYLTRANSFERASE"/>
    <property type="match status" value="1"/>
</dbReference>
<dbReference type="GO" id="GO:0160105">
    <property type="term" value="F:tRNA (adenine(22)-N1)-methyltransferase activity"/>
    <property type="evidence" value="ECO:0007669"/>
    <property type="project" value="InterPro"/>
</dbReference>
<dbReference type="Proteomes" id="UP000013085">
    <property type="component" value="Unassembled WGS sequence"/>
</dbReference>
<dbReference type="PATRIC" id="fig|999408.3.peg.3339"/>
<name>A0A0E2H8Z4_9FIRM</name>
<evidence type="ECO:0000313" key="1">
    <source>
        <dbReference type="EMBL" id="ENZ13151.1"/>
    </source>
</evidence>
<dbReference type="Pfam" id="PF12847">
    <property type="entry name" value="Methyltransf_18"/>
    <property type="match status" value="1"/>
</dbReference>
<dbReference type="RefSeq" id="WP_002587687.1">
    <property type="nucleotide sequence ID" value="NZ_KB850977.1"/>
</dbReference>
<organism evidence="1 2">
    <name type="scientific">[Clostridium] clostridioforme 90A8</name>
    <dbReference type="NCBI Taxonomy" id="999408"/>
    <lineage>
        <taxon>Bacteria</taxon>
        <taxon>Bacillati</taxon>
        <taxon>Bacillota</taxon>
        <taxon>Clostridia</taxon>
        <taxon>Lachnospirales</taxon>
        <taxon>Lachnospiraceae</taxon>
        <taxon>Enterocloster</taxon>
    </lineage>
</organism>
<dbReference type="Gene3D" id="3.40.50.150">
    <property type="entry name" value="Vaccinia Virus protein VP39"/>
    <property type="match status" value="1"/>
</dbReference>
<dbReference type="AlphaFoldDB" id="A0A0E2H8Z4"/>
<protein>
    <submittedName>
        <fullName evidence="1">tRNA (Adenine22-N1)-methyltransferase</fullName>
    </submittedName>
</protein>
<accession>A0A0E2H8Z4</accession>
<gene>
    <name evidence="1" type="ORF">HMPREF1090_03087</name>
</gene>
<dbReference type="InterPro" id="IPR029063">
    <property type="entry name" value="SAM-dependent_MTases_sf"/>
</dbReference>
<comment type="caution">
    <text evidence="1">The sequence shown here is derived from an EMBL/GenBank/DDBJ whole genome shotgun (WGS) entry which is preliminary data.</text>
</comment>
<keyword evidence="1" id="KW-0489">Methyltransferase</keyword>
<sequence>MNSDRLETRDKREQAGIVKLSARLLTVAGFVRQGSRIADVGTDHGYIPVYLAQTGRISSALAMDVRYGPLERAQAHVREYQAWERARRQAFPAVPIKTRLSDGLKELKPGEADTVIIAGMGGELIIKILDEGRHVWDSVKQYILSPQSDLDKVRRYLAGHGFAIEDEAMVKDEGKYYTVMSVKRGFMEYESQAHYLYGRLLIGKKDITLREYLDRETLRIEKILESLQEKEGITDTETRAEARISRQKELSWIKEAQDEMQ</sequence>
<dbReference type="InterPro" id="IPR006901">
    <property type="entry name" value="TrmK"/>
</dbReference>
<evidence type="ECO:0000313" key="2">
    <source>
        <dbReference type="Proteomes" id="UP000013085"/>
    </source>
</evidence>
<dbReference type="SUPFAM" id="SSF53335">
    <property type="entry name" value="S-adenosyl-L-methionine-dependent methyltransferases"/>
    <property type="match status" value="1"/>
</dbReference>
<dbReference type="HOGENOM" id="CLU_071037_1_0_9"/>
<dbReference type="PANTHER" id="PTHR38451:SF1">
    <property type="entry name" value="TRNA (ADENINE(22)-N(1))-METHYLTRANSFERASE"/>
    <property type="match status" value="1"/>
</dbReference>
<keyword evidence="1" id="KW-0808">Transferase</keyword>
<proteinExistence type="predicted"/>
<dbReference type="GO" id="GO:0032259">
    <property type="term" value="P:methylation"/>
    <property type="evidence" value="ECO:0007669"/>
    <property type="project" value="UniProtKB-KW"/>
</dbReference>
<reference evidence="1 2" key="1">
    <citation type="submission" date="2013-01" db="EMBL/GenBank/DDBJ databases">
        <title>The Genome Sequence of Clostridium clostridioforme 90A8.</title>
        <authorList>
            <consortium name="The Broad Institute Genome Sequencing Platform"/>
            <person name="Earl A."/>
            <person name="Ward D."/>
            <person name="Feldgarden M."/>
            <person name="Gevers D."/>
            <person name="Courvalin P."/>
            <person name="Lambert T."/>
            <person name="Walker B."/>
            <person name="Young S.K."/>
            <person name="Zeng Q."/>
            <person name="Gargeya S."/>
            <person name="Fitzgerald M."/>
            <person name="Haas B."/>
            <person name="Abouelleil A."/>
            <person name="Alvarado L."/>
            <person name="Arachchi H.M."/>
            <person name="Berlin A.M."/>
            <person name="Chapman S.B."/>
            <person name="Dewar J."/>
            <person name="Goldberg J."/>
            <person name="Griggs A."/>
            <person name="Gujja S."/>
            <person name="Hansen M."/>
            <person name="Howarth C."/>
            <person name="Imamovic A."/>
            <person name="Larimer J."/>
            <person name="McCowan C."/>
            <person name="Murphy C."/>
            <person name="Neiman D."/>
            <person name="Pearson M."/>
            <person name="Priest M."/>
            <person name="Roberts A."/>
            <person name="Saif S."/>
            <person name="Shea T."/>
            <person name="Sisk P."/>
            <person name="Sykes S."/>
            <person name="Wortman J."/>
            <person name="Nusbaum C."/>
            <person name="Birren B."/>
        </authorList>
    </citation>
    <scope>NUCLEOTIDE SEQUENCE [LARGE SCALE GENOMIC DNA]</scope>
    <source>
        <strain evidence="1 2">90A8</strain>
    </source>
</reference>
<dbReference type="PIRSF" id="PIRSF018637">
    <property type="entry name" value="TrmK"/>
    <property type="match status" value="1"/>
</dbReference>
<dbReference type="EMBL" id="AGYR01000035">
    <property type="protein sequence ID" value="ENZ13151.1"/>
    <property type="molecule type" value="Genomic_DNA"/>
</dbReference>